<dbReference type="GO" id="GO:0005886">
    <property type="term" value="C:plasma membrane"/>
    <property type="evidence" value="ECO:0007669"/>
    <property type="project" value="UniProtKB-SubCell"/>
</dbReference>
<dbReference type="PANTHER" id="PTHR24224">
    <property type="entry name" value="CARDIOACCELERATORY PEPTIDE RECEPTOR-RELATED"/>
    <property type="match status" value="1"/>
</dbReference>
<evidence type="ECO:0000256" key="9">
    <source>
        <dbReference type="ARBA" id="ARBA00023224"/>
    </source>
</evidence>
<feature type="compositionally biased region" description="Basic and acidic residues" evidence="11">
    <location>
        <begin position="352"/>
        <end position="365"/>
    </location>
</feature>
<evidence type="ECO:0000256" key="6">
    <source>
        <dbReference type="ARBA" id="ARBA00023136"/>
    </source>
</evidence>
<organism evidence="13 14">
    <name type="scientific">Nezara viridula</name>
    <name type="common">Southern green stink bug</name>
    <name type="synonym">Cimex viridulus</name>
    <dbReference type="NCBI Taxonomy" id="85310"/>
    <lineage>
        <taxon>Eukaryota</taxon>
        <taxon>Metazoa</taxon>
        <taxon>Ecdysozoa</taxon>
        <taxon>Arthropoda</taxon>
        <taxon>Hexapoda</taxon>
        <taxon>Insecta</taxon>
        <taxon>Pterygota</taxon>
        <taxon>Neoptera</taxon>
        <taxon>Paraneoptera</taxon>
        <taxon>Hemiptera</taxon>
        <taxon>Heteroptera</taxon>
        <taxon>Panheteroptera</taxon>
        <taxon>Pentatomomorpha</taxon>
        <taxon>Pentatomoidea</taxon>
        <taxon>Pentatomidae</taxon>
        <taxon>Pentatominae</taxon>
        <taxon>Nezara</taxon>
    </lineage>
</organism>
<feature type="domain" description="G-protein coupled receptors family 1 profile" evidence="12">
    <location>
        <begin position="42"/>
        <end position="317"/>
    </location>
</feature>
<dbReference type="EMBL" id="OV725079">
    <property type="protein sequence ID" value="CAH1395693.1"/>
    <property type="molecule type" value="Genomic_DNA"/>
</dbReference>
<gene>
    <name evidence="13" type="ORF">NEZAVI_LOCUS5924</name>
</gene>
<reference evidence="13" key="1">
    <citation type="submission" date="2022-01" db="EMBL/GenBank/DDBJ databases">
        <authorList>
            <person name="King R."/>
        </authorList>
    </citation>
    <scope>NUCLEOTIDE SEQUENCE</scope>
</reference>
<keyword evidence="7 10" id="KW-0675">Receptor</keyword>
<dbReference type="InterPro" id="IPR001817">
    <property type="entry name" value="Vasoprsn_rcpt"/>
</dbReference>
<feature type="region of interest" description="Disordered" evidence="11">
    <location>
        <begin position="344"/>
        <end position="365"/>
    </location>
</feature>
<keyword evidence="8 10" id="KW-0325">Glycoprotein</keyword>
<dbReference type="GO" id="GO:0005000">
    <property type="term" value="F:vasopressin receptor activity"/>
    <property type="evidence" value="ECO:0007669"/>
    <property type="project" value="InterPro"/>
</dbReference>
<accession>A0A9P0MD08</accession>
<feature type="transmembrane region" description="Helical" evidence="10">
    <location>
        <begin position="142"/>
        <end position="162"/>
    </location>
</feature>
<feature type="transmembrane region" description="Helical" evidence="10">
    <location>
        <begin position="62"/>
        <end position="80"/>
    </location>
</feature>
<sequence length="365" mass="41153">MGEEEIALQVALNETTEINTYDFYATEQLAVLWVLFLLIVLGNSSVLLALAFNKNRKSRMNYFIMQLAIADLAVGLISVLTDIVWRVTIAWHAGNVACKVIRYLQVLVTYGSTYVLVALSIDRYDAIKHPMKFSGSWRRAKLLVVIAWAVSAIFSLPILVLYEEKLVQGQLQCWIELPYQWQWQLYMTVVSVALFFIPAIIITACYTVIVSTIWRKGSTIIVIKRSYKGISTDKVRLEHDHESRRASSRGLIPKAKVKTVKMTFVIVFVFIVCWSPYIVFDLLQVYGYVPKTQTNIAVATFIQSLAPLNSAANPLIYCLFSTRDPPQQDMSQMGEDLGAALGGSISTTLSDSLRRGRRTSDRRGT</sequence>
<comment type="similarity">
    <text evidence="10">Belongs to the G-protein coupled receptor 1 family. Vasopressin/oxytocin receptor subfamily.</text>
</comment>
<dbReference type="SUPFAM" id="SSF81321">
    <property type="entry name" value="Family A G protein-coupled receptor-like"/>
    <property type="match status" value="1"/>
</dbReference>
<dbReference type="AlphaFoldDB" id="A0A9P0MD08"/>
<evidence type="ECO:0000256" key="8">
    <source>
        <dbReference type="ARBA" id="ARBA00023180"/>
    </source>
</evidence>
<evidence type="ECO:0000256" key="5">
    <source>
        <dbReference type="ARBA" id="ARBA00023040"/>
    </source>
</evidence>
<feature type="transmembrane region" description="Helical" evidence="10">
    <location>
        <begin position="300"/>
        <end position="320"/>
    </location>
</feature>
<keyword evidence="6 10" id="KW-0472">Membrane</keyword>
<dbReference type="FunFam" id="1.20.1070.10:FF:000188">
    <property type="entry name" value="Neuropeptide S receptor"/>
    <property type="match status" value="1"/>
</dbReference>
<keyword evidence="3 10" id="KW-0812">Transmembrane</keyword>
<dbReference type="InterPro" id="IPR000276">
    <property type="entry name" value="GPCR_Rhodpsn"/>
</dbReference>
<dbReference type="Pfam" id="PF00001">
    <property type="entry name" value="7tm_1"/>
    <property type="match status" value="1"/>
</dbReference>
<dbReference type="PRINTS" id="PR00896">
    <property type="entry name" value="VASOPRESSINR"/>
</dbReference>
<keyword evidence="2" id="KW-1003">Cell membrane</keyword>
<evidence type="ECO:0000256" key="10">
    <source>
        <dbReference type="RuleBase" id="RU046427"/>
    </source>
</evidence>
<protein>
    <recommendedName>
        <fullName evidence="12">G-protein coupled receptors family 1 profile domain-containing protein</fullName>
    </recommendedName>
</protein>
<evidence type="ECO:0000313" key="14">
    <source>
        <dbReference type="Proteomes" id="UP001152798"/>
    </source>
</evidence>
<feature type="transmembrane region" description="Helical" evidence="10">
    <location>
        <begin position="262"/>
        <end position="280"/>
    </location>
</feature>
<dbReference type="PROSITE" id="PS50262">
    <property type="entry name" value="G_PROTEIN_RECEP_F1_2"/>
    <property type="match status" value="1"/>
</dbReference>
<feature type="transmembrane region" description="Helical" evidence="10">
    <location>
        <begin position="30"/>
        <end position="50"/>
    </location>
</feature>
<evidence type="ECO:0000256" key="3">
    <source>
        <dbReference type="ARBA" id="ARBA00022692"/>
    </source>
</evidence>
<keyword evidence="9 10" id="KW-0807">Transducer</keyword>
<feature type="transmembrane region" description="Helical" evidence="10">
    <location>
        <begin position="100"/>
        <end position="121"/>
    </location>
</feature>
<dbReference type="CDD" id="cd15197">
    <property type="entry name" value="7tmA_NPSR"/>
    <property type="match status" value="1"/>
</dbReference>
<dbReference type="OrthoDB" id="5987909at2759"/>
<keyword evidence="14" id="KW-1185">Reference proteome</keyword>
<dbReference type="Proteomes" id="UP001152798">
    <property type="component" value="Chromosome 3"/>
</dbReference>
<dbReference type="InterPro" id="IPR052665">
    <property type="entry name" value="Neuropeptide-GPCR"/>
</dbReference>
<feature type="transmembrane region" description="Helical" evidence="10">
    <location>
        <begin position="185"/>
        <end position="209"/>
    </location>
</feature>
<name>A0A9P0MD08_NEZVI</name>
<keyword evidence="5 10" id="KW-0297">G-protein coupled receptor</keyword>
<dbReference type="InterPro" id="IPR017452">
    <property type="entry name" value="GPCR_Rhodpsn_7TM"/>
</dbReference>
<evidence type="ECO:0000256" key="11">
    <source>
        <dbReference type="SAM" id="MobiDB-lite"/>
    </source>
</evidence>
<evidence type="ECO:0000256" key="2">
    <source>
        <dbReference type="ARBA" id="ARBA00022475"/>
    </source>
</evidence>
<comment type="subcellular location">
    <subcellularLocation>
        <location evidence="1 10">Cell membrane</location>
        <topology evidence="1 10">Multi-pass membrane protein</topology>
    </subcellularLocation>
</comment>
<proteinExistence type="inferred from homology"/>
<evidence type="ECO:0000313" key="13">
    <source>
        <dbReference type="EMBL" id="CAH1395693.1"/>
    </source>
</evidence>
<dbReference type="PROSITE" id="PS00237">
    <property type="entry name" value="G_PROTEIN_RECEP_F1_1"/>
    <property type="match status" value="1"/>
</dbReference>
<evidence type="ECO:0000256" key="4">
    <source>
        <dbReference type="ARBA" id="ARBA00022989"/>
    </source>
</evidence>
<dbReference type="Gene3D" id="1.20.1070.10">
    <property type="entry name" value="Rhodopsin 7-helix transmembrane proteins"/>
    <property type="match status" value="1"/>
</dbReference>
<dbReference type="GO" id="GO:0008188">
    <property type="term" value="F:neuropeptide receptor activity"/>
    <property type="evidence" value="ECO:0007669"/>
    <property type="project" value="TreeGrafter"/>
</dbReference>
<evidence type="ECO:0000256" key="7">
    <source>
        <dbReference type="ARBA" id="ARBA00023170"/>
    </source>
</evidence>
<keyword evidence="4 10" id="KW-1133">Transmembrane helix</keyword>
<evidence type="ECO:0000259" key="12">
    <source>
        <dbReference type="PROSITE" id="PS50262"/>
    </source>
</evidence>
<evidence type="ECO:0000256" key="1">
    <source>
        <dbReference type="ARBA" id="ARBA00004651"/>
    </source>
</evidence>
<dbReference type="PRINTS" id="PR00237">
    <property type="entry name" value="GPCRRHODOPSN"/>
</dbReference>
<dbReference type="PANTHER" id="PTHR24224:SF6">
    <property type="entry name" value="CARDIOACCELERATORY PEPTIDE RECEPTOR-RELATED"/>
    <property type="match status" value="1"/>
</dbReference>